<protein>
    <recommendedName>
        <fullName evidence="4 5">Large ribosomal subunit protein uL10</fullName>
    </recommendedName>
</protein>
<dbReference type="Gene3D" id="3.30.70.1730">
    <property type="match status" value="1"/>
</dbReference>
<accession>A0A2A4T774</accession>
<name>A0A2A4T774_9DELT</name>
<evidence type="ECO:0000256" key="5">
    <source>
        <dbReference type="HAMAP-Rule" id="MF_00362"/>
    </source>
</evidence>
<dbReference type="GO" id="GO:0005840">
    <property type="term" value="C:ribosome"/>
    <property type="evidence" value="ECO:0007669"/>
    <property type="project" value="UniProtKB-KW"/>
</dbReference>
<proteinExistence type="inferred from homology"/>
<dbReference type="AlphaFoldDB" id="A0A2A4T774"/>
<gene>
    <name evidence="5" type="primary">rplJ</name>
    <name evidence="6" type="ORF">COB67_03830</name>
</gene>
<dbReference type="GO" id="GO:1990904">
    <property type="term" value="C:ribonucleoprotein complex"/>
    <property type="evidence" value="ECO:0007669"/>
    <property type="project" value="UniProtKB-KW"/>
</dbReference>
<evidence type="ECO:0000256" key="1">
    <source>
        <dbReference type="ARBA" id="ARBA00008889"/>
    </source>
</evidence>
<dbReference type="InterPro" id="IPR047865">
    <property type="entry name" value="Ribosomal_uL10_bac_type"/>
</dbReference>
<evidence type="ECO:0000313" key="7">
    <source>
        <dbReference type="Proteomes" id="UP000218113"/>
    </source>
</evidence>
<dbReference type="Gene3D" id="6.10.250.290">
    <property type="match status" value="1"/>
</dbReference>
<evidence type="ECO:0000256" key="3">
    <source>
        <dbReference type="ARBA" id="ARBA00023274"/>
    </source>
</evidence>
<keyword evidence="5" id="KW-0694">RNA-binding</keyword>
<dbReference type="EMBL" id="NVSR01000013">
    <property type="protein sequence ID" value="PCI29500.1"/>
    <property type="molecule type" value="Genomic_DNA"/>
</dbReference>
<reference evidence="7" key="1">
    <citation type="submission" date="2017-08" db="EMBL/GenBank/DDBJ databases">
        <title>A dynamic microbial community with high functional redundancy inhabits the cold, oxic subseafloor aquifer.</title>
        <authorList>
            <person name="Tully B.J."/>
            <person name="Wheat C.G."/>
            <person name="Glazer B.T."/>
            <person name="Huber J.A."/>
        </authorList>
    </citation>
    <scope>NUCLEOTIDE SEQUENCE [LARGE SCALE GENOMIC DNA]</scope>
</reference>
<dbReference type="SUPFAM" id="SSF160369">
    <property type="entry name" value="Ribosomal protein L10-like"/>
    <property type="match status" value="1"/>
</dbReference>
<dbReference type="InterPro" id="IPR022973">
    <property type="entry name" value="Ribosomal_uL10_bac"/>
</dbReference>
<dbReference type="Proteomes" id="UP000218113">
    <property type="component" value="Unassembled WGS sequence"/>
</dbReference>
<dbReference type="InterPro" id="IPR043141">
    <property type="entry name" value="Ribosomal_uL10-like_sf"/>
</dbReference>
<keyword evidence="2 5" id="KW-0689">Ribosomal protein</keyword>
<dbReference type="PANTHER" id="PTHR11560">
    <property type="entry name" value="39S RIBOSOMAL PROTEIN L10, MITOCHONDRIAL"/>
    <property type="match status" value="1"/>
</dbReference>
<dbReference type="HAMAP" id="MF_00362">
    <property type="entry name" value="Ribosomal_uL10"/>
    <property type="match status" value="1"/>
</dbReference>
<dbReference type="GO" id="GO:0006412">
    <property type="term" value="P:translation"/>
    <property type="evidence" value="ECO:0007669"/>
    <property type="project" value="UniProtKB-UniRule"/>
</dbReference>
<evidence type="ECO:0000256" key="2">
    <source>
        <dbReference type="ARBA" id="ARBA00022980"/>
    </source>
</evidence>
<comment type="caution">
    <text evidence="6">The sequence shown here is derived from an EMBL/GenBank/DDBJ whole genome shotgun (WGS) entry which is preliminary data.</text>
</comment>
<comment type="function">
    <text evidence="5">Forms part of the ribosomal stalk, playing a central role in the interaction of the ribosome with GTP-bound translation factors.</text>
</comment>
<comment type="similarity">
    <text evidence="1 5">Belongs to the universal ribosomal protein uL10 family.</text>
</comment>
<dbReference type="NCBIfam" id="NF000955">
    <property type="entry name" value="PRK00099.1-1"/>
    <property type="match status" value="1"/>
</dbReference>
<dbReference type="GO" id="GO:0070180">
    <property type="term" value="F:large ribosomal subunit rRNA binding"/>
    <property type="evidence" value="ECO:0007669"/>
    <property type="project" value="UniProtKB-UniRule"/>
</dbReference>
<keyword evidence="5" id="KW-0699">rRNA-binding</keyword>
<comment type="subunit">
    <text evidence="5">Part of the ribosomal stalk of the 50S ribosomal subunit. The N-terminus interacts with L11 and the large rRNA to form the base of the stalk. The C-terminus forms an elongated spine to which L12 dimers bind in a sequential fashion forming a multimeric L10(L12)X complex.</text>
</comment>
<keyword evidence="3 5" id="KW-0687">Ribonucleoprotein</keyword>
<dbReference type="InterPro" id="IPR001790">
    <property type="entry name" value="Ribosomal_uL10"/>
</dbReference>
<evidence type="ECO:0000256" key="4">
    <source>
        <dbReference type="ARBA" id="ARBA00035202"/>
    </source>
</evidence>
<sequence>MERSQKEALIQEYNEIFSSAVSGVLVEYQGTTVEELTKLRKDLNAQGSRFRVLKNSLAKRAAAGTPYEGLADYFVKTRAFVYSDTDAAAAPKVITKAVKDNEKLKLIAGGLVTGETGVMLDAAGVEALGNLPSRDELLAKLLFLLNAPITNFARVLNEIPASFVRVLQAVADSKE</sequence>
<evidence type="ECO:0000313" key="6">
    <source>
        <dbReference type="EMBL" id="PCI29500.1"/>
    </source>
</evidence>
<dbReference type="Pfam" id="PF00466">
    <property type="entry name" value="Ribosomal_L10"/>
    <property type="match status" value="1"/>
</dbReference>
<organism evidence="6 7">
    <name type="scientific">SAR324 cluster bacterium</name>
    <dbReference type="NCBI Taxonomy" id="2024889"/>
    <lineage>
        <taxon>Bacteria</taxon>
        <taxon>Deltaproteobacteria</taxon>
        <taxon>SAR324 cluster</taxon>
    </lineage>
</organism>
<dbReference type="CDD" id="cd05797">
    <property type="entry name" value="Ribosomal_L10"/>
    <property type="match status" value="1"/>
</dbReference>